<dbReference type="InterPro" id="IPR012318">
    <property type="entry name" value="HTH_CRP"/>
</dbReference>
<dbReference type="InterPro" id="IPR000595">
    <property type="entry name" value="cNMP-bd_dom"/>
</dbReference>
<dbReference type="InterPro" id="IPR036390">
    <property type="entry name" value="WH_DNA-bd_sf"/>
</dbReference>
<proteinExistence type="predicted"/>
<evidence type="ECO:0000259" key="4">
    <source>
        <dbReference type="PROSITE" id="PS50042"/>
    </source>
</evidence>
<sequence>MNQNTSANQLLAALPAAEYGKLVSSLEKVSLESGQILYEPGEPIQDVYFPLRAVVSLVSIMENGATTEVGIVGSEGMVGLPILWGGQSMTSRAIVQIPDGAFRLTAEKLMEFAQPGTVLFKHLLLYTQALFSQVSQTAACNRQHTIEERLARWLLSAQDCVQQDELGLTQEFISNMLGINRPGVTIAAGILQRAGLIRYRRGRITILDRDELEAASCECYSLVKTEYRRLNRLQKQGESLG</sequence>
<evidence type="ECO:0000313" key="5">
    <source>
        <dbReference type="EMBL" id="PZD70969.1"/>
    </source>
</evidence>
<dbReference type="Gene3D" id="2.60.120.10">
    <property type="entry name" value="Jelly Rolls"/>
    <property type="match status" value="1"/>
</dbReference>
<comment type="caution">
    <text evidence="5">The sequence shown here is derived from an EMBL/GenBank/DDBJ whole genome shotgun (WGS) entry which is preliminary data.</text>
</comment>
<keyword evidence="2" id="KW-0238">DNA-binding</keyword>
<dbReference type="Gene3D" id="1.10.10.10">
    <property type="entry name" value="Winged helix-like DNA-binding domain superfamily/Winged helix DNA-binding domain"/>
    <property type="match status" value="1"/>
</dbReference>
<protein>
    <recommendedName>
        <fullName evidence="4">Cyclic nucleotide-binding domain-containing protein</fullName>
    </recommendedName>
</protein>
<dbReference type="Pfam" id="PF13545">
    <property type="entry name" value="HTH_Crp_2"/>
    <property type="match status" value="1"/>
</dbReference>
<dbReference type="PROSITE" id="PS50042">
    <property type="entry name" value="CNMP_BINDING_3"/>
    <property type="match status" value="1"/>
</dbReference>
<evidence type="ECO:0000313" key="6">
    <source>
        <dbReference type="Proteomes" id="UP000248857"/>
    </source>
</evidence>
<dbReference type="GO" id="GO:0003700">
    <property type="term" value="F:DNA-binding transcription factor activity"/>
    <property type="evidence" value="ECO:0007669"/>
    <property type="project" value="TreeGrafter"/>
</dbReference>
<gene>
    <name evidence="5" type="ORF">C1752_08639</name>
</gene>
<keyword evidence="3" id="KW-0804">Transcription</keyword>
<organism evidence="5 6">
    <name type="scientific">Acaryochloris thomasi RCC1774</name>
    <dbReference type="NCBI Taxonomy" id="1764569"/>
    <lineage>
        <taxon>Bacteria</taxon>
        <taxon>Bacillati</taxon>
        <taxon>Cyanobacteriota</taxon>
        <taxon>Cyanophyceae</taxon>
        <taxon>Acaryochloridales</taxon>
        <taxon>Acaryochloridaceae</taxon>
        <taxon>Acaryochloris</taxon>
        <taxon>Acaryochloris thomasi</taxon>
    </lineage>
</organism>
<dbReference type="InterPro" id="IPR036388">
    <property type="entry name" value="WH-like_DNA-bd_sf"/>
</dbReference>
<dbReference type="GO" id="GO:0003677">
    <property type="term" value="F:DNA binding"/>
    <property type="evidence" value="ECO:0007669"/>
    <property type="project" value="UniProtKB-KW"/>
</dbReference>
<dbReference type="PANTHER" id="PTHR24567:SF74">
    <property type="entry name" value="HTH-TYPE TRANSCRIPTIONAL REGULATOR ARCR"/>
    <property type="match status" value="1"/>
</dbReference>
<dbReference type="Pfam" id="PF00027">
    <property type="entry name" value="cNMP_binding"/>
    <property type="match status" value="1"/>
</dbReference>
<evidence type="ECO:0000256" key="2">
    <source>
        <dbReference type="ARBA" id="ARBA00023125"/>
    </source>
</evidence>
<dbReference type="SUPFAM" id="SSF46785">
    <property type="entry name" value="Winged helix' DNA-binding domain"/>
    <property type="match status" value="1"/>
</dbReference>
<dbReference type="Proteomes" id="UP000248857">
    <property type="component" value="Unassembled WGS sequence"/>
</dbReference>
<dbReference type="InterPro" id="IPR014710">
    <property type="entry name" value="RmlC-like_jellyroll"/>
</dbReference>
<dbReference type="EMBL" id="PQWO01000024">
    <property type="protein sequence ID" value="PZD70969.1"/>
    <property type="molecule type" value="Genomic_DNA"/>
</dbReference>
<reference evidence="5 6" key="1">
    <citation type="journal article" date="2018" name="Sci. Rep.">
        <title>A novel species of the marine cyanobacterium Acaryochloris with a unique pigment content and lifestyle.</title>
        <authorList>
            <person name="Partensky F."/>
            <person name="Six C."/>
            <person name="Ratin M."/>
            <person name="Garczarek L."/>
            <person name="Vaulot D."/>
            <person name="Probert I."/>
            <person name="Calteau A."/>
            <person name="Gourvil P."/>
            <person name="Marie D."/>
            <person name="Grebert T."/>
            <person name="Bouchier C."/>
            <person name="Le Panse S."/>
            <person name="Gachenot M."/>
            <person name="Rodriguez F."/>
            <person name="Garrido J.L."/>
        </authorList>
    </citation>
    <scope>NUCLEOTIDE SEQUENCE [LARGE SCALE GENOMIC DNA]</scope>
    <source>
        <strain evidence="5 6">RCC1774</strain>
    </source>
</reference>
<keyword evidence="1" id="KW-0805">Transcription regulation</keyword>
<evidence type="ECO:0000256" key="3">
    <source>
        <dbReference type="ARBA" id="ARBA00023163"/>
    </source>
</evidence>
<dbReference type="CDD" id="cd00038">
    <property type="entry name" value="CAP_ED"/>
    <property type="match status" value="1"/>
</dbReference>
<dbReference type="InterPro" id="IPR050397">
    <property type="entry name" value="Env_Response_Regulators"/>
</dbReference>
<evidence type="ECO:0000256" key="1">
    <source>
        <dbReference type="ARBA" id="ARBA00023015"/>
    </source>
</evidence>
<feature type="domain" description="Cyclic nucleotide-binding" evidence="4">
    <location>
        <begin position="10"/>
        <end position="79"/>
    </location>
</feature>
<dbReference type="PANTHER" id="PTHR24567">
    <property type="entry name" value="CRP FAMILY TRANSCRIPTIONAL REGULATORY PROTEIN"/>
    <property type="match status" value="1"/>
</dbReference>
<dbReference type="GO" id="GO:0005829">
    <property type="term" value="C:cytosol"/>
    <property type="evidence" value="ECO:0007669"/>
    <property type="project" value="TreeGrafter"/>
</dbReference>
<dbReference type="AlphaFoldDB" id="A0A2W1J9R8"/>
<accession>A0A2W1J9R8</accession>
<keyword evidence="6" id="KW-1185">Reference proteome</keyword>
<dbReference type="InterPro" id="IPR018490">
    <property type="entry name" value="cNMP-bd_dom_sf"/>
</dbReference>
<dbReference type="SUPFAM" id="SSF51206">
    <property type="entry name" value="cAMP-binding domain-like"/>
    <property type="match status" value="1"/>
</dbReference>
<dbReference type="SMART" id="SM00100">
    <property type="entry name" value="cNMP"/>
    <property type="match status" value="1"/>
</dbReference>
<name>A0A2W1J9R8_9CYAN</name>